<feature type="domain" description="F-box" evidence="1">
    <location>
        <begin position="12"/>
        <end position="47"/>
    </location>
</feature>
<reference evidence="2" key="1">
    <citation type="submission" date="2017-08" db="EMBL/GenBank/DDBJ databases">
        <authorList>
            <person name="de Groot N.N."/>
        </authorList>
    </citation>
    <scope>NUCLEOTIDE SEQUENCE</scope>
</reference>
<evidence type="ECO:0000313" key="2">
    <source>
        <dbReference type="EMBL" id="SOB74436.1"/>
    </source>
</evidence>
<evidence type="ECO:0000259" key="1">
    <source>
        <dbReference type="Pfam" id="PF00646"/>
    </source>
</evidence>
<proteinExistence type="predicted"/>
<organism evidence="2">
    <name type="scientific">Cedratvirus lausannensis</name>
    <dbReference type="NCBI Taxonomy" id="2023205"/>
    <lineage>
        <taxon>Viruses</taxon>
        <taxon>Pithoviruses</taxon>
        <taxon>Orthocedratvirinae</taxon>
        <taxon>Alphacedratvirus</taxon>
        <taxon>Alphacedratvirus francolausannense</taxon>
    </lineage>
</organism>
<name>A0A285PZ17_9VIRU</name>
<sequence>MFYFVYILNMDSVLFSIMCHSQAQDLSTLSSLCTQTRSIFTSKSFWKARFSLLGIQHEEPSLQVYRRCLKIEKKLLSNDWPRLVFYRKLNLNLLAEMDTSTVLEFKETCEEAEKLNSELEKAEREGNLATYYYCANELRTLFNHYLVIERKKGKYTIFKQRERYDNIGHEIVKVPLLQDVSKIEALNVLLRLYKN</sequence>
<evidence type="ECO:0000313" key="3">
    <source>
        <dbReference type="Proteomes" id="UP000274850"/>
    </source>
</evidence>
<dbReference type="Pfam" id="PF00646">
    <property type="entry name" value="F-box"/>
    <property type="match status" value="1"/>
</dbReference>
<keyword evidence="3" id="KW-1185">Reference proteome</keyword>
<accession>A0A285PZ17</accession>
<dbReference type="Proteomes" id="UP000274850">
    <property type="component" value="Segment"/>
</dbReference>
<protein>
    <recommendedName>
        <fullName evidence="1">F-box domain-containing protein</fullName>
    </recommendedName>
</protein>
<dbReference type="EMBL" id="LT907979">
    <property type="protein sequence ID" value="SOB74436.1"/>
    <property type="molecule type" value="Genomic_DNA"/>
</dbReference>
<dbReference type="InterPro" id="IPR001810">
    <property type="entry name" value="F-box_dom"/>
</dbReference>
<gene>
    <name evidence="2" type="ORF">BQ9231_00553</name>
</gene>